<dbReference type="FunFam" id="3.30.40.10:FF:000127">
    <property type="entry name" value="E3 ubiquitin-protein ligase RNF181"/>
    <property type="match status" value="1"/>
</dbReference>
<feature type="compositionally biased region" description="Acidic residues" evidence="9">
    <location>
        <begin position="137"/>
        <end position="153"/>
    </location>
</feature>
<keyword evidence="4" id="KW-0479">Metal-binding</keyword>
<dbReference type="InterPro" id="IPR001841">
    <property type="entry name" value="Znf_RING"/>
</dbReference>
<dbReference type="PANTHER" id="PTHR15710:SF45">
    <property type="entry name" value="RING-TYPE DOMAIN-CONTAINING PROTEIN"/>
    <property type="match status" value="1"/>
</dbReference>
<feature type="domain" description="RING-type" evidence="10">
    <location>
        <begin position="65"/>
        <end position="106"/>
    </location>
</feature>
<evidence type="ECO:0000256" key="2">
    <source>
        <dbReference type="ARBA" id="ARBA00012483"/>
    </source>
</evidence>
<dbReference type="GO" id="GO:0016567">
    <property type="term" value="P:protein ubiquitination"/>
    <property type="evidence" value="ECO:0007669"/>
    <property type="project" value="TreeGrafter"/>
</dbReference>
<gene>
    <name evidence="11" type="ORF">FSB_LOCUS5079</name>
</gene>
<dbReference type="EMBL" id="OIVN01000258">
    <property type="protein sequence ID" value="SPC77197.1"/>
    <property type="molecule type" value="Genomic_DNA"/>
</dbReference>
<dbReference type="GO" id="GO:0061630">
    <property type="term" value="F:ubiquitin protein ligase activity"/>
    <property type="evidence" value="ECO:0007669"/>
    <property type="project" value="UniProtKB-EC"/>
</dbReference>
<dbReference type="InterPro" id="IPR013083">
    <property type="entry name" value="Znf_RING/FYVE/PHD"/>
</dbReference>
<proteinExistence type="predicted"/>
<dbReference type="AlphaFoldDB" id="A0A2N9EDW3"/>
<keyword evidence="7" id="KW-0862">Zinc</keyword>
<comment type="catalytic activity">
    <reaction evidence="1">
        <text>S-ubiquitinyl-[E2 ubiquitin-conjugating enzyme]-L-cysteine + [acceptor protein]-L-lysine = [E2 ubiquitin-conjugating enzyme]-L-cysteine + N(6)-ubiquitinyl-[acceptor protein]-L-lysine.</text>
        <dbReference type="EC" id="2.3.2.27"/>
    </reaction>
</comment>
<evidence type="ECO:0000256" key="9">
    <source>
        <dbReference type="SAM" id="MobiDB-lite"/>
    </source>
</evidence>
<evidence type="ECO:0000256" key="1">
    <source>
        <dbReference type="ARBA" id="ARBA00000900"/>
    </source>
</evidence>
<dbReference type="PROSITE" id="PS50089">
    <property type="entry name" value="ZF_RING_2"/>
    <property type="match status" value="1"/>
</dbReference>
<reference evidence="11" key="1">
    <citation type="submission" date="2018-02" db="EMBL/GenBank/DDBJ databases">
        <authorList>
            <person name="Cohen D.B."/>
            <person name="Kent A.D."/>
        </authorList>
    </citation>
    <scope>NUCLEOTIDE SEQUENCE</scope>
</reference>
<dbReference type="PANTHER" id="PTHR15710">
    <property type="entry name" value="E3 UBIQUITIN-PROTEIN LIGASE PRAJA"/>
    <property type="match status" value="1"/>
</dbReference>
<dbReference type="SMART" id="SM00744">
    <property type="entry name" value="RINGv"/>
    <property type="match status" value="1"/>
</dbReference>
<keyword evidence="5 8" id="KW-0863">Zinc-finger</keyword>
<organism evidence="11">
    <name type="scientific">Fagus sylvatica</name>
    <name type="common">Beechnut</name>
    <dbReference type="NCBI Taxonomy" id="28930"/>
    <lineage>
        <taxon>Eukaryota</taxon>
        <taxon>Viridiplantae</taxon>
        <taxon>Streptophyta</taxon>
        <taxon>Embryophyta</taxon>
        <taxon>Tracheophyta</taxon>
        <taxon>Spermatophyta</taxon>
        <taxon>Magnoliopsida</taxon>
        <taxon>eudicotyledons</taxon>
        <taxon>Gunneridae</taxon>
        <taxon>Pentapetalae</taxon>
        <taxon>rosids</taxon>
        <taxon>fabids</taxon>
        <taxon>Fagales</taxon>
        <taxon>Fagaceae</taxon>
        <taxon>Fagus</taxon>
    </lineage>
</organism>
<evidence type="ECO:0000256" key="5">
    <source>
        <dbReference type="ARBA" id="ARBA00022771"/>
    </source>
</evidence>
<dbReference type="EC" id="2.3.2.27" evidence="2"/>
<sequence>MSSESETRARIGSIIDQVQAISDSDMDLVDHEESSEKTGALPASKASIEAMPKLVVTAGEYGKECSICLEGFEVGGEAREMPCKHWFHSGCIENWLRVRGSCPLCRFVMPVEEGRERRTPFRVFMVRIWTHSVDLDSDSALDSDSDSDSDLGSDSDSGRGGSGELGADVDVDDSSTQDMEF</sequence>
<evidence type="ECO:0000256" key="7">
    <source>
        <dbReference type="ARBA" id="ARBA00022833"/>
    </source>
</evidence>
<evidence type="ECO:0000256" key="3">
    <source>
        <dbReference type="ARBA" id="ARBA00022679"/>
    </source>
</evidence>
<dbReference type="GO" id="GO:0005737">
    <property type="term" value="C:cytoplasm"/>
    <property type="evidence" value="ECO:0007669"/>
    <property type="project" value="TreeGrafter"/>
</dbReference>
<feature type="region of interest" description="Disordered" evidence="9">
    <location>
        <begin position="137"/>
        <end position="181"/>
    </location>
</feature>
<dbReference type="GO" id="GO:0008270">
    <property type="term" value="F:zinc ion binding"/>
    <property type="evidence" value="ECO:0007669"/>
    <property type="project" value="UniProtKB-KW"/>
</dbReference>
<keyword evidence="6" id="KW-0833">Ubl conjugation pathway</keyword>
<feature type="compositionally biased region" description="Acidic residues" evidence="9">
    <location>
        <begin position="167"/>
        <end position="181"/>
    </location>
</feature>
<evidence type="ECO:0000259" key="10">
    <source>
        <dbReference type="PROSITE" id="PS50089"/>
    </source>
</evidence>
<keyword evidence="3" id="KW-0808">Transferase</keyword>
<dbReference type="SUPFAM" id="SSF57850">
    <property type="entry name" value="RING/U-box"/>
    <property type="match status" value="1"/>
</dbReference>
<name>A0A2N9EDW3_FAGSY</name>
<evidence type="ECO:0000256" key="8">
    <source>
        <dbReference type="PROSITE-ProRule" id="PRU00175"/>
    </source>
</evidence>
<dbReference type="SMART" id="SM00184">
    <property type="entry name" value="RING"/>
    <property type="match status" value="1"/>
</dbReference>
<dbReference type="InterPro" id="IPR011016">
    <property type="entry name" value="Znf_RING-CH"/>
</dbReference>
<evidence type="ECO:0000256" key="6">
    <source>
        <dbReference type="ARBA" id="ARBA00022786"/>
    </source>
</evidence>
<protein>
    <recommendedName>
        <fullName evidence="2">RING-type E3 ubiquitin transferase</fullName>
        <ecNumber evidence="2">2.3.2.27</ecNumber>
    </recommendedName>
</protein>
<evidence type="ECO:0000256" key="4">
    <source>
        <dbReference type="ARBA" id="ARBA00022723"/>
    </source>
</evidence>
<dbReference type="Gene3D" id="3.30.40.10">
    <property type="entry name" value="Zinc/RING finger domain, C3HC4 (zinc finger)"/>
    <property type="match status" value="1"/>
</dbReference>
<dbReference type="Pfam" id="PF13639">
    <property type="entry name" value="zf-RING_2"/>
    <property type="match status" value="1"/>
</dbReference>
<accession>A0A2N9EDW3</accession>
<evidence type="ECO:0000313" key="11">
    <source>
        <dbReference type="EMBL" id="SPC77197.1"/>
    </source>
</evidence>